<dbReference type="RefSeq" id="WP_022420904.1">
    <property type="nucleotide sequence ID" value="NZ_CAUFDR010000060.1"/>
</dbReference>
<evidence type="ECO:0000259" key="3">
    <source>
        <dbReference type="Pfam" id="PF25137"/>
    </source>
</evidence>
<evidence type="ECO:0000313" key="4">
    <source>
        <dbReference type="EMBL" id="RHM08216.1"/>
    </source>
</evidence>
<dbReference type="AlphaFoldDB" id="A0A415P687"/>
<accession>A0A415P687</accession>
<dbReference type="Gene3D" id="3.40.50.1970">
    <property type="match status" value="1"/>
</dbReference>
<dbReference type="GO" id="GO:0008106">
    <property type="term" value="F:alcohol dehydrogenase (NADP+) activity"/>
    <property type="evidence" value="ECO:0007669"/>
    <property type="project" value="TreeGrafter"/>
</dbReference>
<sequence length="386" mass="42448">MENFVYSVPTTVYFGKGQVRHIADIVSTYGKSVLLVYGGGSIKRNGIYDAVTDIFQANGISYHELSGVEPNPRITTVRKGVELCRKEGIEVVLPIGGGSTIDCAKVIAAAVSYEGDAWDIVLDPSKIVSVLPIVSILTLAATGSEMDTFAVISNLETNDKIGTSHEDMRPKASILDPSYTFSVSAYQTAAGTADIMSHILECYFSNVEGFMQDRMAEGLLKTCIEFGVKAIENPEDYEARANLMWASSWAINNFIKLGKVVQWSVHPMEHQLSAYYDITHGVGLAILTPHWMEYVLNDQTVEKFKAYGVNVWGIAANQDAYAIAKEAIQKTKAYFEAMKLPMALREVGICDETHFDVMAEKASASLSKAYVALSKEDVKEIYRRAL</sequence>
<dbReference type="Proteomes" id="UP000284868">
    <property type="component" value="Unassembled WGS sequence"/>
</dbReference>
<dbReference type="PROSITE" id="PS00060">
    <property type="entry name" value="ADH_IRON_2"/>
    <property type="match status" value="1"/>
</dbReference>
<dbReference type="GO" id="GO:0005829">
    <property type="term" value="C:cytosol"/>
    <property type="evidence" value="ECO:0007669"/>
    <property type="project" value="TreeGrafter"/>
</dbReference>
<gene>
    <name evidence="4" type="ORF">DWZ83_08540</name>
</gene>
<evidence type="ECO:0000256" key="1">
    <source>
        <dbReference type="ARBA" id="ARBA00023002"/>
    </source>
</evidence>
<name>A0A415P687_9FIRM</name>
<dbReference type="PANTHER" id="PTHR43633">
    <property type="entry name" value="ALCOHOL DEHYDROGENASE YQHD"/>
    <property type="match status" value="1"/>
</dbReference>
<comment type="caution">
    <text evidence="4">The sequence shown here is derived from an EMBL/GenBank/DDBJ whole genome shotgun (WGS) entry which is preliminary data.</text>
</comment>
<dbReference type="SUPFAM" id="SSF56796">
    <property type="entry name" value="Dehydroquinate synthase-like"/>
    <property type="match status" value="1"/>
</dbReference>
<feature type="domain" description="Fe-containing alcohol dehydrogenase-like C-terminal" evidence="3">
    <location>
        <begin position="188"/>
        <end position="385"/>
    </location>
</feature>
<dbReference type="Pfam" id="PF00465">
    <property type="entry name" value="Fe-ADH"/>
    <property type="match status" value="1"/>
</dbReference>
<keyword evidence="1" id="KW-0560">Oxidoreductase</keyword>
<dbReference type="Gene3D" id="1.20.1090.10">
    <property type="entry name" value="Dehydroquinate synthase-like - alpha domain"/>
    <property type="match status" value="1"/>
</dbReference>
<feature type="domain" description="Alcohol dehydrogenase iron-type/glycerol dehydrogenase GldA" evidence="2">
    <location>
        <begin position="9"/>
        <end position="177"/>
    </location>
</feature>
<dbReference type="GO" id="GO:0046872">
    <property type="term" value="F:metal ion binding"/>
    <property type="evidence" value="ECO:0007669"/>
    <property type="project" value="InterPro"/>
</dbReference>
<dbReference type="InterPro" id="IPR044731">
    <property type="entry name" value="BDH-like"/>
</dbReference>
<proteinExistence type="predicted"/>
<dbReference type="PANTHER" id="PTHR43633:SF1">
    <property type="entry name" value="ALCOHOL DEHYDROGENASE YQHD"/>
    <property type="match status" value="1"/>
</dbReference>
<dbReference type="OrthoDB" id="9801156at2"/>
<dbReference type="Pfam" id="PF25137">
    <property type="entry name" value="ADH_Fe_C"/>
    <property type="match status" value="1"/>
</dbReference>
<organism evidence="4 5">
    <name type="scientific">Amedibacillus dolichus</name>
    <dbReference type="NCBI Taxonomy" id="31971"/>
    <lineage>
        <taxon>Bacteria</taxon>
        <taxon>Bacillati</taxon>
        <taxon>Bacillota</taxon>
        <taxon>Erysipelotrichia</taxon>
        <taxon>Erysipelotrichales</taxon>
        <taxon>Erysipelotrichaceae</taxon>
        <taxon>Amedibacillus</taxon>
    </lineage>
</organism>
<protein>
    <submittedName>
        <fullName evidence="4">Iron-containing alcohol dehydrogenase</fullName>
    </submittedName>
</protein>
<dbReference type="InterPro" id="IPR018211">
    <property type="entry name" value="ADH_Fe_CS"/>
</dbReference>
<keyword evidence="5" id="KW-1185">Reference proteome</keyword>
<dbReference type="CDD" id="cd08187">
    <property type="entry name" value="BDH"/>
    <property type="match status" value="1"/>
</dbReference>
<reference evidence="4 5" key="1">
    <citation type="submission" date="2018-08" db="EMBL/GenBank/DDBJ databases">
        <title>A genome reference for cultivated species of the human gut microbiota.</title>
        <authorList>
            <person name="Zou Y."/>
            <person name="Xue W."/>
            <person name="Luo G."/>
        </authorList>
    </citation>
    <scope>NUCLEOTIDE SEQUENCE [LARGE SCALE GENOMIC DNA]</scope>
    <source>
        <strain evidence="4 5">AF35-6BH</strain>
    </source>
</reference>
<dbReference type="InterPro" id="IPR056798">
    <property type="entry name" value="ADH_Fe_C"/>
</dbReference>
<dbReference type="EMBL" id="QRPK01000054">
    <property type="protein sequence ID" value="RHM08216.1"/>
    <property type="molecule type" value="Genomic_DNA"/>
</dbReference>
<evidence type="ECO:0000313" key="5">
    <source>
        <dbReference type="Proteomes" id="UP000284868"/>
    </source>
</evidence>
<dbReference type="GO" id="GO:1990002">
    <property type="term" value="F:methylglyoxal reductase (NADPH) (acetol producing) activity"/>
    <property type="evidence" value="ECO:0007669"/>
    <property type="project" value="TreeGrafter"/>
</dbReference>
<dbReference type="FunFam" id="3.40.50.1970:FF:000003">
    <property type="entry name" value="Alcohol dehydrogenase, iron-containing"/>
    <property type="match status" value="1"/>
</dbReference>
<dbReference type="InterPro" id="IPR001670">
    <property type="entry name" value="ADH_Fe/GldA"/>
</dbReference>
<dbReference type="GO" id="GO:1990362">
    <property type="term" value="F:butanol dehydrogenase (NAD+) activity"/>
    <property type="evidence" value="ECO:0007669"/>
    <property type="project" value="InterPro"/>
</dbReference>
<evidence type="ECO:0000259" key="2">
    <source>
        <dbReference type="Pfam" id="PF00465"/>
    </source>
</evidence>